<name>A0A0F9C4S8_9ZZZZ</name>
<accession>A0A0F9C4S8</accession>
<feature type="non-terminal residue" evidence="1">
    <location>
        <position position="1"/>
    </location>
</feature>
<evidence type="ECO:0000313" key="1">
    <source>
        <dbReference type="EMBL" id="KKL41735.1"/>
    </source>
</evidence>
<organism evidence="1">
    <name type="scientific">marine sediment metagenome</name>
    <dbReference type="NCBI Taxonomy" id="412755"/>
    <lineage>
        <taxon>unclassified sequences</taxon>
        <taxon>metagenomes</taxon>
        <taxon>ecological metagenomes</taxon>
    </lineage>
</organism>
<protein>
    <submittedName>
        <fullName evidence="1">Uncharacterized protein</fullName>
    </submittedName>
</protein>
<reference evidence="1" key="1">
    <citation type="journal article" date="2015" name="Nature">
        <title>Complex archaea that bridge the gap between prokaryotes and eukaryotes.</title>
        <authorList>
            <person name="Spang A."/>
            <person name="Saw J.H."/>
            <person name="Jorgensen S.L."/>
            <person name="Zaremba-Niedzwiedzka K."/>
            <person name="Martijn J."/>
            <person name="Lind A.E."/>
            <person name="van Eijk R."/>
            <person name="Schleper C."/>
            <person name="Guy L."/>
            <person name="Ettema T.J."/>
        </authorList>
    </citation>
    <scope>NUCLEOTIDE SEQUENCE</scope>
</reference>
<comment type="caution">
    <text evidence="1">The sequence shown here is derived from an EMBL/GenBank/DDBJ whole genome shotgun (WGS) entry which is preliminary data.</text>
</comment>
<proteinExistence type="predicted"/>
<dbReference type="EMBL" id="LAZR01034819">
    <property type="protein sequence ID" value="KKL41735.1"/>
    <property type="molecule type" value="Genomic_DNA"/>
</dbReference>
<gene>
    <name evidence="1" type="ORF">LCGC14_2367360</name>
</gene>
<dbReference type="AlphaFoldDB" id="A0A0F9C4S8"/>
<sequence>FEKTIQDVLAGKFDSGPVEIEVKEALSFKKWQNFKNPFAYGETNAEVFGALENQKQHYKWYAEDHAMRSAASPAAQIDAAETVITGQEVLLEESNRRQAARYEELLKLVEQGDELAAQEIQEMIERLHNMVTTSSPCQRRVSRRPINRLHHPLPWILALPRSRNLPRASYRLPLRVRPLIALRSQALLVEVAMHLFSFLHPLLPYPFRLWHCL</sequence>